<dbReference type="InterPro" id="IPR041698">
    <property type="entry name" value="Methyltransf_25"/>
</dbReference>
<comment type="caution">
    <text evidence="2">The sequence shown here is derived from an EMBL/GenBank/DDBJ whole genome shotgun (WGS) entry which is preliminary data.</text>
</comment>
<dbReference type="SUPFAM" id="SSF53335">
    <property type="entry name" value="S-adenosyl-L-methionine-dependent methyltransferases"/>
    <property type="match status" value="1"/>
</dbReference>
<reference evidence="2" key="1">
    <citation type="submission" date="2015-02" db="EMBL/GenBank/DDBJ databases">
        <title>Genome Assembly of Bacillaceae bacterium MTCC 8252.</title>
        <authorList>
            <person name="Verma A."/>
            <person name="Khatri I."/>
            <person name="Mual P."/>
            <person name="Subramanian S."/>
            <person name="Krishnamurthi S."/>
        </authorList>
    </citation>
    <scope>NUCLEOTIDE SEQUENCE [LARGE SCALE GENOMIC DNA]</scope>
    <source>
        <strain evidence="2">MTCC 8252</strain>
    </source>
</reference>
<gene>
    <name evidence="2" type="ORF">QY95_02469</name>
</gene>
<dbReference type="Pfam" id="PF13649">
    <property type="entry name" value="Methyltransf_25"/>
    <property type="match status" value="1"/>
</dbReference>
<dbReference type="STRING" id="1221996.QY95_02469"/>
<dbReference type="InterPro" id="IPR029063">
    <property type="entry name" value="SAM-dependent_MTases_sf"/>
</dbReference>
<protein>
    <recommendedName>
        <fullName evidence="1">Methyltransferase domain-containing protein</fullName>
    </recommendedName>
</protein>
<dbReference type="EMBL" id="JWIR02000043">
    <property type="protein sequence ID" value="KKB39029.1"/>
    <property type="molecule type" value="Genomic_DNA"/>
</dbReference>
<dbReference type="Proteomes" id="UP000031563">
    <property type="component" value="Unassembled WGS sequence"/>
</dbReference>
<sequence length="224" mass="24986">MLPYGLKSLFGLNGKSVYKKKNGGCNMFSSFSKQFEEPAGLPGKIAGKIMSIENRSINKWTLDLLTLQDQECLLEVGYGPGFSIESAFAQFPSLQLDGVDLSETMKQAAERRNKELIEDKKVRLFVGDIASFHIDKQYDKVFSVNNYPLWSDRKKGLLAIHTLMKKDGKVAITVQPREKDADEGKTKQLARTIRQDLEEAGFSGAAIHYKDAFPVLTVCVTAVK</sequence>
<keyword evidence="3" id="KW-1185">Reference proteome</keyword>
<dbReference type="AlphaFoldDB" id="A0A0F5I057"/>
<proteinExistence type="predicted"/>
<evidence type="ECO:0000259" key="1">
    <source>
        <dbReference type="Pfam" id="PF13649"/>
    </source>
</evidence>
<feature type="domain" description="Methyltransferase" evidence="1">
    <location>
        <begin position="74"/>
        <end position="168"/>
    </location>
</feature>
<name>A0A0F5I057_BACTR</name>
<evidence type="ECO:0000313" key="2">
    <source>
        <dbReference type="EMBL" id="KKB39029.1"/>
    </source>
</evidence>
<evidence type="ECO:0000313" key="3">
    <source>
        <dbReference type="Proteomes" id="UP000031563"/>
    </source>
</evidence>
<dbReference type="Gene3D" id="3.40.50.150">
    <property type="entry name" value="Vaccinia Virus protein VP39"/>
    <property type="match status" value="1"/>
</dbReference>
<organism evidence="2 3">
    <name type="scientific">Bacillus thermotolerans</name>
    <name type="common">Quasibacillus thermotolerans</name>
    <dbReference type="NCBI Taxonomy" id="1221996"/>
    <lineage>
        <taxon>Bacteria</taxon>
        <taxon>Bacillati</taxon>
        <taxon>Bacillota</taxon>
        <taxon>Bacilli</taxon>
        <taxon>Bacillales</taxon>
        <taxon>Bacillaceae</taxon>
        <taxon>Bacillus</taxon>
    </lineage>
</organism>
<accession>A0A0F5I057</accession>